<dbReference type="Proteomes" id="UP001189429">
    <property type="component" value="Unassembled WGS sequence"/>
</dbReference>
<dbReference type="EMBL" id="CAUYUJ010022720">
    <property type="protein sequence ID" value="CAK0912221.1"/>
    <property type="molecule type" value="Genomic_DNA"/>
</dbReference>
<accession>A0ABN9YKV5</accession>
<evidence type="ECO:0000256" key="1">
    <source>
        <dbReference type="SAM" id="Phobius"/>
    </source>
</evidence>
<keyword evidence="1" id="KW-1133">Transmembrane helix</keyword>
<keyword evidence="1" id="KW-0812">Transmembrane</keyword>
<sequence>PLCQTRGRGHLCCATAYSQPQAAVSLPAMAGDRGVRRGRGLPPVLLPLPLILWPAGCSTTAKCAAGFDPPTKFTVEEVLPSATELYRVVRTDSGEAVASLMGESLSLSKAVRFVASDGTMLANVRQAFLSNNLEFFDCTGDKIADVVMPTPNSSPGKFMVRSDTMAEVFRTVEGPWWSPQQWITVNAMDVPLIEVNDGSKARAPGTLLVRMSQEKSGLAHHAEVEVLASSVPNATQWAQAAEIEATGAAGRRLFSASSSRRAPPVDPVVIALFASVSYQEVGVLAAWRVVVAVLTGLVACCVISCLAWRQVGKELLCSIFAGGRYSPVQDLPDEGYRLAEQ</sequence>
<feature type="non-terminal residue" evidence="2">
    <location>
        <position position="1"/>
    </location>
</feature>
<keyword evidence="1" id="KW-0472">Membrane</keyword>
<gene>
    <name evidence="2" type="ORF">PCOR1329_LOCUS85835</name>
</gene>
<evidence type="ECO:0000313" key="2">
    <source>
        <dbReference type="EMBL" id="CAK0912221.1"/>
    </source>
</evidence>
<reference evidence="2" key="1">
    <citation type="submission" date="2023-10" db="EMBL/GenBank/DDBJ databases">
        <authorList>
            <person name="Chen Y."/>
            <person name="Shah S."/>
            <person name="Dougan E. K."/>
            <person name="Thang M."/>
            <person name="Chan C."/>
        </authorList>
    </citation>
    <scope>NUCLEOTIDE SEQUENCE [LARGE SCALE GENOMIC DNA]</scope>
</reference>
<proteinExistence type="predicted"/>
<comment type="caution">
    <text evidence="2">The sequence shown here is derived from an EMBL/GenBank/DDBJ whole genome shotgun (WGS) entry which is preliminary data.</text>
</comment>
<organism evidence="2 3">
    <name type="scientific">Prorocentrum cordatum</name>
    <dbReference type="NCBI Taxonomy" id="2364126"/>
    <lineage>
        <taxon>Eukaryota</taxon>
        <taxon>Sar</taxon>
        <taxon>Alveolata</taxon>
        <taxon>Dinophyceae</taxon>
        <taxon>Prorocentrales</taxon>
        <taxon>Prorocentraceae</taxon>
        <taxon>Prorocentrum</taxon>
    </lineage>
</organism>
<name>A0ABN9YKV5_9DINO</name>
<keyword evidence="3" id="KW-1185">Reference proteome</keyword>
<evidence type="ECO:0000313" key="3">
    <source>
        <dbReference type="Proteomes" id="UP001189429"/>
    </source>
</evidence>
<feature type="transmembrane region" description="Helical" evidence="1">
    <location>
        <begin position="285"/>
        <end position="308"/>
    </location>
</feature>
<feature type="non-terminal residue" evidence="2">
    <location>
        <position position="341"/>
    </location>
</feature>
<protein>
    <submittedName>
        <fullName evidence="2">Uncharacterized protein</fullName>
    </submittedName>
</protein>